<dbReference type="InterPro" id="IPR013830">
    <property type="entry name" value="SGNH_hydro"/>
</dbReference>
<dbReference type="InterPro" id="IPR036514">
    <property type="entry name" value="SGNH_hydro_sf"/>
</dbReference>
<keyword evidence="2" id="KW-0378">Hydrolase</keyword>
<dbReference type="EMBL" id="JAGRPV010000001">
    <property type="protein sequence ID" value="MDI4646483.1"/>
    <property type="molecule type" value="Genomic_DNA"/>
</dbReference>
<feature type="domain" description="SGNH hydrolase-type esterase" evidence="1">
    <location>
        <begin position="12"/>
        <end position="200"/>
    </location>
</feature>
<dbReference type="Gene3D" id="3.40.50.1110">
    <property type="entry name" value="SGNH hydrolase"/>
    <property type="match status" value="1"/>
</dbReference>
<reference evidence="2" key="1">
    <citation type="submission" date="2023-04" db="EMBL/GenBank/DDBJ databases">
        <title>Comparative genomic analysis of Cohnella hashimotonis sp. nov., isolated from the International Space Station.</title>
        <authorList>
            <person name="Venkateswaran K."/>
            <person name="Simpson A."/>
        </authorList>
    </citation>
    <scope>NUCLEOTIDE SEQUENCE</scope>
    <source>
        <strain evidence="2">F6_2S_P_1</strain>
    </source>
</reference>
<dbReference type="SUPFAM" id="SSF52266">
    <property type="entry name" value="SGNH hydrolase"/>
    <property type="match status" value="1"/>
</dbReference>
<proteinExistence type="predicted"/>
<dbReference type="PANTHER" id="PTHR30383:SF5">
    <property type="entry name" value="SGNH HYDROLASE-TYPE ESTERASE DOMAIN-CONTAINING PROTEIN"/>
    <property type="match status" value="1"/>
</dbReference>
<accession>A0ABT6TI22</accession>
<dbReference type="InterPro" id="IPR051532">
    <property type="entry name" value="Ester_Hydrolysis_Enzymes"/>
</dbReference>
<protein>
    <submittedName>
        <fullName evidence="2">SGNH/GDSL hydrolase family protein</fullName>
        <ecNumber evidence="2">3.1.-.-</ecNumber>
    </submittedName>
</protein>
<name>A0ABT6TI22_9BACL</name>
<dbReference type="RefSeq" id="WP_282909331.1">
    <property type="nucleotide sequence ID" value="NZ_JAGRPV010000001.1"/>
</dbReference>
<gene>
    <name evidence="2" type="ORF">KB449_15995</name>
</gene>
<evidence type="ECO:0000313" key="2">
    <source>
        <dbReference type="EMBL" id="MDI4646483.1"/>
    </source>
</evidence>
<evidence type="ECO:0000313" key="3">
    <source>
        <dbReference type="Proteomes" id="UP001161691"/>
    </source>
</evidence>
<dbReference type="CDD" id="cd01834">
    <property type="entry name" value="SGNH_hydrolase_like_2"/>
    <property type="match status" value="1"/>
</dbReference>
<dbReference type="GO" id="GO:0016787">
    <property type="term" value="F:hydrolase activity"/>
    <property type="evidence" value="ECO:0007669"/>
    <property type="project" value="UniProtKB-KW"/>
</dbReference>
<keyword evidence="3" id="KW-1185">Reference proteome</keyword>
<evidence type="ECO:0000259" key="1">
    <source>
        <dbReference type="Pfam" id="PF13472"/>
    </source>
</evidence>
<organism evidence="2 3">
    <name type="scientific">Cohnella hashimotonis</name>
    <dbReference type="NCBI Taxonomy" id="2826895"/>
    <lineage>
        <taxon>Bacteria</taxon>
        <taxon>Bacillati</taxon>
        <taxon>Bacillota</taxon>
        <taxon>Bacilli</taxon>
        <taxon>Bacillales</taxon>
        <taxon>Paenibacillaceae</taxon>
        <taxon>Cohnella</taxon>
    </lineage>
</organism>
<dbReference type="EC" id="3.1.-.-" evidence="2"/>
<sequence>MKLSSNDKLVMIGDSITDCGRGRPFGEGLGAGLGTGYVSVAAGLLQSIYPELAVRIVNVGTSGHTVRDLAGRWQTDVLDLSPDWVSVMIGTNDVWRQYDQPYIKESHVYAEEYEETLSELVEKTLTHVKGIVLMTPFYLEPNRSDAMRQTMDLYGGIVKRIAENHGTLFVDTQAAFDKILAHIYPATIAWDRVHPSATGHIALAKAFLDVLDFSWNGAAEAE</sequence>
<dbReference type="PANTHER" id="PTHR30383">
    <property type="entry name" value="THIOESTERASE 1/PROTEASE 1/LYSOPHOSPHOLIPASE L1"/>
    <property type="match status" value="1"/>
</dbReference>
<comment type="caution">
    <text evidence="2">The sequence shown here is derived from an EMBL/GenBank/DDBJ whole genome shotgun (WGS) entry which is preliminary data.</text>
</comment>
<dbReference type="Proteomes" id="UP001161691">
    <property type="component" value="Unassembled WGS sequence"/>
</dbReference>
<dbReference type="Pfam" id="PF13472">
    <property type="entry name" value="Lipase_GDSL_2"/>
    <property type="match status" value="1"/>
</dbReference>